<dbReference type="Proteomes" id="UP001497497">
    <property type="component" value="Unassembled WGS sequence"/>
</dbReference>
<dbReference type="AlphaFoldDB" id="A0AAV2H2R1"/>
<protein>
    <submittedName>
        <fullName evidence="2">Uncharacterized protein</fullName>
    </submittedName>
</protein>
<accession>A0AAV2H2R1</accession>
<feature type="non-terminal residue" evidence="2">
    <location>
        <position position="1"/>
    </location>
</feature>
<feature type="compositionally biased region" description="Basic and acidic residues" evidence="1">
    <location>
        <begin position="1"/>
        <end position="15"/>
    </location>
</feature>
<feature type="region of interest" description="Disordered" evidence="1">
    <location>
        <begin position="103"/>
        <end position="122"/>
    </location>
</feature>
<evidence type="ECO:0000313" key="2">
    <source>
        <dbReference type="EMBL" id="CAL1527910.1"/>
    </source>
</evidence>
<feature type="non-terminal residue" evidence="2">
    <location>
        <position position="122"/>
    </location>
</feature>
<feature type="compositionally biased region" description="Polar residues" evidence="1">
    <location>
        <begin position="46"/>
        <end position="85"/>
    </location>
</feature>
<feature type="region of interest" description="Disordered" evidence="1">
    <location>
        <begin position="1"/>
        <end position="89"/>
    </location>
</feature>
<gene>
    <name evidence="2" type="ORF">GSLYS_00002080001</name>
</gene>
<sequence length="122" mass="12967">CEHATRQDTASEKPYLKLQSSSISPSYLQTKMSHSQVHPSGPASLPCTSSHLPLPSHTTQANNVSPHPTIRPSHTTQASNVSPHPTSILKAHNIPLVKKFSSAGLSPSQQRMAVRAASSTAV</sequence>
<evidence type="ECO:0000256" key="1">
    <source>
        <dbReference type="SAM" id="MobiDB-lite"/>
    </source>
</evidence>
<comment type="caution">
    <text evidence="2">The sequence shown here is derived from an EMBL/GenBank/DDBJ whole genome shotgun (WGS) entry which is preliminary data.</text>
</comment>
<proteinExistence type="predicted"/>
<evidence type="ECO:0000313" key="3">
    <source>
        <dbReference type="Proteomes" id="UP001497497"/>
    </source>
</evidence>
<keyword evidence="3" id="KW-1185">Reference proteome</keyword>
<organism evidence="2 3">
    <name type="scientific">Lymnaea stagnalis</name>
    <name type="common">Great pond snail</name>
    <name type="synonym">Helix stagnalis</name>
    <dbReference type="NCBI Taxonomy" id="6523"/>
    <lineage>
        <taxon>Eukaryota</taxon>
        <taxon>Metazoa</taxon>
        <taxon>Spiralia</taxon>
        <taxon>Lophotrochozoa</taxon>
        <taxon>Mollusca</taxon>
        <taxon>Gastropoda</taxon>
        <taxon>Heterobranchia</taxon>
        <taxon>Euthyneura</taxon>
        <taxon>Panpulmonata</taxon>
        <taxon>Hygrophila</taxon>
        <taxon>Lymnaeoidea</taxon>
        <taxon>Lymnaeidae</taxon>
        <taxon>Lymnaea</taxon>
    </lineage>
</organism>
<feature type="compositionally biased region" description="Polar residues" evidence="1">
    <location>
        <begin position="18"/>
        <end position="38"/>
    </location>
</feature>
<reference evidence="2 3" key="1">
    <citation type="submission" date="2024-04" db="EMBL/GenBank/DDBJ databases">
        <authorList>
            <consortium name="Genoscope - CEA"/>
            <person name="William W."/>
        </authorList>
    </citation>
    <scope>NUCLEOTIDE SEQUENCE [LARGE SCALE GENOMIC DNA]</scope>
</reference>
<dbReference type="EMBL" id="CAXITT010000024">
    <property type="protein sequence ID" value="CAL1527910.1"/>
    <property type="molecule type" value="Genomic_DNA"/>
</dbReference>
<name>A0AAV2H2R1_LYMST</name>